<name>A0A9W9DYN7_9AGAR</name>
<dbReference type="Proteomes" id="UP001150238">
    <property type="component" value="Unassembled WGS sequence"/>
</dbReference>
<reference evidence="8" key="1">
    <citation type="submission" date="2022-08" db="EMBL/GenBank/DDBJ databases">
        <authorList>
            <consortium name="DOE Joint Genome Institute"/>
            <person name="Min B."/>
            <person name="Riley R."/>
            <person name="Sierra-Patev S."/>
            <person name="Naranjo-Ortiz M."/>
            <person name="Looney B."/>
            <person name="Konkel Z."/>
            <person name="Slot J.C."/>
            <person name="Sakamoto Y."/>
            <person name="Steenwyk J.L."/>
            <person name="Rokas A."/>
            <person name="Carro J."/>
            <person name="Camarero S."/>
            <person name="Ferreira P."/>
            <person name="Molpeceres G."/>
            <person name="Ruiz-Duenas F.J."/>
            <person name="Serrano A."/>
            <person name="Henrissat B."/>
            <person name="Drula E."/>
            <person name="Hughes K.W."/>
            <person name="Mata J.L."/>
            <person name="Ishikawa N.K."/>
            <person name="Vargas-Isla R."/>
            <person name="Ushijima S."/>
            <person name="Smith C.A."/>
            <person name="Ahrendt S."/>
            <person name="Andreopoulos W."/>
            <person name="He G."/>
            <person name="Labutti K."/>
            <person name="Lipzen A."/>
            <person name="Ng V."/>
            <person name="Sandor L."/>
            <person name="Barry K."/>
            <person name="Martinez A.T."/>
            <person name="Xiao Y."/>
            <person name="Gibbons J.G."/>
            <person name="Terashima K."/>
            <person name="Hibbett D.S."/>
            <person name="Grigoriev I.V."/>
        </authorList>
    </citation>
    <scope>NUCLEOTIDE SEQUENCE</scope>
    <source>
        <strain evidence="8">Sp2 HRB7682 ss15</strain>
    </source>
</reference>
<evidence type="ECO:0000256" key="6">
    <source>
        <dbReference type="ARBA" id="ARBA00044805"/>
    </source>
</evidence>
<evidence type="ECO:0000256" key="2">
    <source>
        <dbReference type="ARBA" id="ARBA00022618"/>
    </source>
</evidence>
<accession>A0A9W9DYN7</accession>
<dbReference type="GO" id="GO:0051301">
    <property type="term" value="P:cell division"/>
    <property type="evidence" value="ECO:0007669"/>
    <property type="project" value="UniProtKB-KW"/>
</dbReference>
<dbReference type="PANTHER" id="PTHR13255:SF0">
    <property type="entry name" value="ATAXIN-10"/>
    <property type="match status" value="1"/>
</dbReference>
<evidence type="ECO:0000313" key="9">
    <source>
        <dbReference type="Proteomes" id="UP001150238"/>
    </source>
</evidence>
<gene>
    <name evidence="8" type="ORF">C8J55DRAFT_210161</name>
</gene>
<comment type="function">
    <text evidence="4">May play a role in the regulation of cytokinesis.</text>
</comment>
<dbReference type="InterPro" id="IPR016024">
    <property type="entry name" value="ARM-type_fold"/>
</dbReference>
<organism evidence="8 9">
    <name type="scientific">Lentinula lateritia</name>
    <dbReference type="NCBI Taxonomy" id="40482"/>
    <lineage>
        <taxon>Eukaryota</taxon>
        <taxon>Fungi</taxon>
        <taxon>Dikarya</taxon>
        <taxon>Basidiomycota</taxon>
        <taxon>Agaricomycotina</taxon>
        <taxon>Agaricomycetes</taxon>
        <taxon>Agaricomycetidae</taxon>
        <taxon>Agaricales</taxon>
        <taxon>Marasmiineae</taxon>
        <taxon>Omphalotaceae</taxon>
        <taxon>Lentinula</taxon>
    </lineage>
</organism>
<protein>
    <recommendedName>
        <fullName evidence="5">Ataxin-10 homolog</fullName>
    </recommendedName>
    <alternativeName>
        <fullName evidence="6">Copper transport protein 86</fullName>
    </alternativeName>
</protein>
<comment type="caution">
    <text evidence="8">The sequence shown here is derived from an EMBL/GenBank/DDBJ whole genome shotgun (WGS) entry which is preliminary data.</text>
</comment>
<evidence type="ECO:0000313" key="8">
    <source>
        <dbReference type="EMBL" id="KAJ4492617.1"/>
    </source>
</evidence>
<keyword evidence="2" id="KW-0132">Cell division</keyword>
<evidence type="ECO:0000256" key="3">
    <source>
        <dbReference type="ARBA" id="ARBA00023306"/>
    </source>
</evidence>
<feature type="domain" description="Ataxin-10" evidence="7">
    <location>
        <begin position="510"/>
        <end position="592"/>
    </location>
</feature>
<dbReference type="InterPro" id="IPR019156">
    <property type="entry name" value="Ataxin-10_domain"/>
</dbReference>
<dbReference type="InterPro" id="IPR051374">
    <property type="entry name" value="Ataxin-10/CTR86_families"/>
</dbReference>
<dbReference type="Pfam" id="PF09759">
    <property type="entry name" value="Atx10homo_assoc"/>
    <property type="match status" value="1"/>
</dbReference>
<sequence>MSGDVMQLVTQFKTACANYDINAIDSHTALCETLDALAGDLGKDGETRIQFGVGEVWTEIHKLWRDLVHAQLTFWDGDDSDDGDDAGSIKERKKQHSLSSLCVSLARFMRNLVAGVSGNQIKAFEDEPIIRRLLHYYTSWSSIEDEEASFTARILTQMLSNIITGNEALISNLWETYLNLQEDQVILIRLLASPDNRILLAVLTMIINCVRESRSRTGNFEHGDVTGLLDRWRASHQNFHRKMLTRTPIGARICIILLDDMVKLYDADEGSEGARAFDVGYSIFTRIIETGLMPDLYIKLAIMDEIVTPHQTTLLKLLDSYLQSTPVSSPGTQSRIMKTHVKLCPMLSNLFFSLSTYAQTAMRRSLLSSDSNVVPDHSIDVDVQGPPAELDVLLPKVCEALVLTAQCIITITLAAHSYHHSSPTSSNSTASTHESIHAFFNQIHLEGVGLVENLVELLRLLDRFLPRINFGKPVATSAGPTVEQTKQKETLAPSVQAPTPAPGNPGFNFLKRDLVRLLGILCNEDRAVQDRLRKCGGIEVVLNLCVIDERNPYLREHAIFALHNLLKDNPANQAVVEEIKPTGQWDENGVLKDTPRAVRK</sequence>
<proteinExistence type="inferred from homology"/>
<dbReference type="InterPro" id="IPR011989">
    <property type="entry name" value="ARM-like"/>
</dbReference>
<dbReference type="EMBL" id="JANVFS010000004">
    <property type="protein sequence ID" value="KAJ4492617.1"/>
    <property type="molecule type" value="Genomic_DNA"/>
</dbReference>
<keyword evidence="3" id="KW-0131">Cell cycle</keyword>
<comment type="similarity">
    <text evidence="1">Belongs to the ataxin-10 family.</text>
</comment>
<dbReference type="GO" id="GO:0005829">
    <property type="term" value="C:cytosol"/>
    <property type="evidence" value="ECO:0007669"/>
    <property type="project" value="TreeGrafter"/>
</dbReference>
<dbReference type="AlphaFoldDB" id="A0A9W9DYN7"/>
<dbReference type="PANTHER" id="PTHR13255">
    <property type="entry name" value="ATAXIN-10"/>
    <property type="match status" value="1"/>
</dbReference>
<dbReference type="Gene3D" id="1.25.10.10">
    <property type="entry name" value="Leucine-rich Repeat Variant"/>
    <property type="match status" value="1"/>
</dbReference>
<reference evidence="8" key="2">
    <citation type="journal article" date="2023" name="Proc. Natl. Acad. Sci. U.S.A.">
        <title>A global phylogenomic analysis of the shiitake genus Lentinula.</title>
        <authorList>
            <person name="Sierra-Patev S."/>
            <person name="Min B."/>
            <person name="Naranjo-Ortiz M."/>
            <person name="Looney B."/>
            <person name="Konkel Z."/>
            <person name="Slot J.C."/>
            <person name="Sakamoto Y."/>
            <person name="Steenwyk J.L."/>
            <person name="Rokas A."/>
            <person name="Carro J."/>
            <person name="Camarero S."/>
            <person name="Ferreira P."/>
            <person name="Molpeceres G."/>
            <person name="Ruiz-Duenas F.J."/>
            <person name="Serrano A."/>
            <person name="Henrissat B."/>
            <person name="Drula E."/>
            <person name="Hughes K.W."/>
            <person name="Mata J.L."/>
            <person name="Ishikawa N.K."/>
            <person name="Vargas-Isla R."/>
            <person name="Ushijima S."/>
            <person name="Smith C.A."/>
            <person name="Donoghue J."/>
            <person name="Ahrendt S."/>
            <person name="Andreopoulos W."/>
            <person name="He G."/>
            <person name="LaButti K."/>
            <person name="Lipzen A."/>
            <person name="Ng V."/>
            <person name="Riley R."/>
            <person name="Sandor L."/>
            <person name="Barry K."/>
            <person name="Martinez A.T."/>
            <person name="Xiao Y."/>
            <person name="Gibbons J.G."/>
            <person name="Terashima K."/>
            <person name="Grigoriev I.V."/>
            <person name="Hibbett D."/>
        </authorList>
    </citation>
    <scope>NUCLEOTIDE SEQUENCE</scope>
    <source>
        <strain evidence="8">Sp2 HRB7682 ss15</strain>
    </source>
</reference>
<evidence type="ECO:0000256" key="1">
    <source>
        <dbReference type="ARBA" id="ARBA00008384"/>
    </source>
</evidence>
<evidence type="ECO:0000256" key="4">
    <source>
        <dbReference type="ARBA" id="ARBA00044746"/>
    </source>
</evidence>
<dbReference type="SUPFAM" id="SSF48371">
    <property type="entry name" value="ARM repeat"/>
    <property type="match status" value="1"/>
</dbReference>
<evidence type="ECO:0000259" key="7">
    <source>
        <dbReference type="Pfam" id="PF09759"/>
    </source>
</evidence>
<evidence type="ECO:0000256" key="5">
    <source>
        <dbReference type="ARBA" id="ARBA00044801"/>
    </source>
</evidence>